<protein>
    <recommendedName>
        <fullName evidence="2">GCK domain-containing protein</fullName>
    </recommendedName>
</protein>
<name>A0A7S4J7E2_9STRA</name>
<feature type="domain" description="GCK" evidence="2">
    <location>
        <begin position="118"/>
        <end position="173"/>
    </location>
</feature>
<accession>A0A7S4J7E2</accession>
<evidence type="ECO:0000256" key="1">
    <source>
        <dbReference type="SAM" id="MobiDB-lite"/>
    </source>
</evidence>
<evidence type="ECO:0000259" key="2">
    <source>
        <dbReference type="SMART" id="SM01227"/>
    </source>
</evidence>
<reference evidence="3" key="1">
    <citation type="submission" date="2021-01" db="EMBL/GenBank/DDBJ databases">
        <authorList>
            <person name="Corre E."/>
            <person name="Pelletier E."/>
            <person name="Niang G."/>
            <person name="Scheremetjew M."/>
            <person name="Finn R."/>
            <person name="Kale V."/>
            <person name="Holt S."/>
            <person name="Cochrane G."/>
            <person name="Meng A."/>
            <person name="Brown T."/>
            <person name="Cohen L."/>
        </authorList>
    </citation>
    <scope>NUCLEOTIDE SEQUENCE</scope>
    <source>
        <strain evidence="3">Isolate 1302-5</strain>
    </source>
</reference>
<gene>
    <name evidence="3" type="ORF">OAUR00152_LOCUS23173</name>
</gene>
<evidence type="ECO:0000313" key="3">
    <source>
        <dbReference type="EMBL" id="CAE2254556.1"/>
    </source>
</evidence>
<feature type="compositionally biased region" description="Polar residues" evidence="1">
    <location>
        <begin position="85"/>
        <end position="97"/>
    </location>
</feature>
<sequence>MGRSLCARWPWRRSAQLVEYAIKNFPSSSLSNPTTAVISTGRCGVPFQRCSGVGRDGPIYAGASADFTVALAFLMLSWPGVSAETFSESSNDENSTAGAGGAHSDDNDDDDEINRMDEECPFCRFFLRSPCRGQFRQWHKCVEAAAKPTDCMEPFQPLKECMEEHGMVMFEGNDGSEGAD</sequence>
<dbReference type="PANTHER" id="PTHR34357">
    <property type="entry name" value="F7A19.14 PROTEIN-RELATED"/>
    <property type="match status" value="1"/>
</dbReference>
<proteinExistence type="predicted"/>
<dbReference type="InterPro" id="IPR012891">
    <property type="entry name" value="GCK_dom"/>
</dbReference>
<dbReference type="PANTHER" id="PTHR34357:SF2">
    <property type="entry name" value="F26F24.3-RELATED"/>
    <property type="match status" value="1"/>
</dbReference>
<dbReference type="Gene3D" id="1.10.287.2900">
    <property type="match status" value="1"/>
</dbReference>
<organism evidence="3">
    <name type="scientific">Odontella aurita</name>
    <dbReference type="NCBI Taxonomy" id="265563"/>
    <lineage>
        <taxon>Eukaryota</taxon>
        <taxon>Sar</taxon>
        <taxon>Stramenopiles</taxon>
        <taxon>Ochrophyta</taxon>
        <taxon>Bacillariophyta</taxon>
        <taxon>Mediophyceae</taxon>
        <taxon>Biddulphiophycidae</taxon>
        <taxon>Eupodiscales</taxon>
        <taxon>Odontellaceae</taxon>
        <taxon>Odontella</taxon>
    </lineage>
</organism>
<dbReference type="SMART" id="SM01227">
    <property type="entry name" value="GCK"/>
    <property type="match status" value="1"/>
</dbReference>
<dbReference type="Pfam" id="PF07802">
    <property type="entry name" value="GCK"/>
    <property type="match status" value="1"/>
</dbReference>
<feature type="region of interest" description="Disordered" evidence="1">
    <location>
        <begin position="85"/>
        <end position="113"/>
    </location>
</feature>
<dbReference type="AlphaFoldDB" id="A0A7S4J7E2"/>
<dbReference type="EMBL" id="HBKQ01033830">
    <property type="protein sequence ID" value="CAE2254556.1"/>
    <property type="molecule type" value="Transcribed_RNA"/>
</dbReference>